<name>A0ABR2AT93_9ROSI</name>
<feature type="domain" description="PB1-like" evidence="2">
    <location>
        <begin position="32"/>
        <end position="128"/>
    </location>
</feature>
<dbReference type="EMBL" id="JBBPBM010000329">
    <property type="protein sequence ID" value="KAK8497123.1"/>
    <property type="molecule type" value="Genomic_DNA"/>
</dbReference>
<organism evidence="3 4">
    <name type="scientific">Hibiscus sabdariffa</name>
    <name type="common">roselle</name>
    <dbReference type="NCBI Taxonomy" id="183260"/>
    <lineage>
        <taxon>Eukaryota</taxon>
        <taxon>Viridiplantae</taxon>
        <taxon>Streptophyta</taxon>
        <taxon>Embryophyta</taxon>
        <taxon>Tracheophyta</taxon>
        <taxon>Spermatophyta</taxon>
        <taxon>Magnoliopsida</taxon>
        <taxon>eudicotyledons</taxon>
        <taxon>Gunneridae</taxon>
        <taxon>Pentapetalae</taxon>
        <taxon>rosids</taxon>
        <taxon>malvids</taxon>
        <taxon>Malvales</taxon>
        <taxon>Malvaceae</taxon>
        <taxon>Malvoideae</taxon>
        <taxon>Hibiscus</taxon>
    </lineage>
</organism>
<evidence type="ECO:0000313" key="3">
    <source>
        <dbReference type="EMBL" id="KAK8497123.1"/>
    </source>
</evidence>
<sequence length="300" mass="34482">MATSKARGEETNIWFLYCLTNEIVYFAVHGSNNFTCVIHYGGDFVMSPRMKYTSKRVANFDFVDVDTFSTFTLCEMVEKLIVDAPFAVYWRVPNAALSTASVKPLKTDHDCIAMMNSLPDNRHIHIYMKPVRVVADEEVNEDLEDLNEEEEIYEADHDDEEEVNEDEIHGAATGQEEAYVNEEEAEVYEDEEIHVDANEEDVAATATEEEKGDDIAASEEECDFVAAERKLMMLKKKLMLLLLKKKVMLLLKKKKKVILLLKKKLMLLKKKKTLKLQKNLMLVIMNMIGQEMKSADKMME</sequence>
<proteinExistence type="predicted"/>
<accession>A0ABR2AT93</accession>
<keyword evidence="4" id="KW-1185">Reference proteome</keyword>
<feature type="coiled-coil region" evidence="1">
    <location>
        <begin position="136"/>
        <end position="163"/>
    </location>
</feature>
<evidence type="ECO:0000259" key="2">
    <source>
        <dbReference type="Pfam" id="PF26130"/>
    </source>
</evidence>
<comment type="caution">
    <text evidence="3">The sequence shown here is derived from an EMBL/GenBank/DDBJ whole genome shotgun (WGS) entry which is preliminary data.</text>
</comment>
<gene>
    <name evidence="3" type="ORF">V6N12_019279</name>
</gene>
<keyword evidence="1" id="KW-0175">Coiled coil</keyword>
<evidence type="ECO:0000313" key="4">
    <source>
        <dbReference type="Proteomes" id="UP001472677"/>
    </source>
</evidence>
<reference evidence="3 4" key="1">
    <citation type="journal article" date="2024" name="G3 (Bethesda)">
        <title>Genome assembly of Hibiscus sabdariffa L. provides insights into metabolisms of medicinal natural products.</title>
        <authorList>
            <person name="Kim T."/>
        </authorList>
    </citation>
    <scope>NUCLEOTIDE SEQUENCE [LARGE SCALE GENOMIC DNA]</scope>
    <source>
        <strain evidence="3">TK-2024</strain>
        <tissue evidence="3">Old leaves</tissue>
    </source>
</reference>
<protein>
    <recommendedName>
        <fullName evidence="2">PB1-like domain-containing protein</fullName>
    </recommendedName>
</protein>
<dbReference type="Proteomes" id="UP001472677">
    <property type="component" value="Unassembled WGS sequence"/>
</dbReference>
<dbReference type="Pfam" id="PF26130">
    <property type="entry name" value="PB1-like"/>
    <property type="match status" value="1"/>
</dbReference>
<dbReference type="InterPro" id="IPR058594">
    <property type="entry name" value="PB1-like_dom_pln"/>
</dbReference>
<evidence type="ECO:0000256" key="1">
    <source>
        <dbReference type="SAM" id="Coils"/>
    </source>
</evidence>